<evidence type="ECO:0000256" key="1">
    <source>
        <dbReference type="ARBA" id="ARBA00004370"/>
    </source>
</evidence>
<evidence type="ECO:0000256" key="5">
    <source>
        <dbReference type="SAM" id="Phobius"/>
    </source>
</evidence>
<gene>
    <name evidence="6" type="ORF">ABS767_17285</name>
</gene>
<keyword evidence="4 5" id="KW-0472">Membrane</keyword>
<dbReference type="EMBL" id="JBELQC010000003">
    <property type="protein sequence ID" value="MFL9842728.1"/>
    <property type="molecule type" value="Genomic_DNA"/>
</dbReference>
<dbReference type="InterPro" id="IPR001129">
    <property type="entry name" value="Membr-assoc_MAPEG"/>
</dbReference>
<keyword evidence="2 5" id="KW-0812">Transmembrane</keyword>
<comment type="caution">
    <text evidence="6">The sequence shown here is derived from an EMBL/GenBank/DDBJ whole genome shotgun (WGS) entry which is preliminary data.</text>
</comment>
<name>A0ABW8YR11_9SPHN</name>
<dbReference type="InterPro" id="IPR023352">
    <property type="entry name" value="MAPEG-like_dom_sf"/>
</dbReference>
<keyword evidence="3 5" id="KW-1133">Transmembrane helix</keyword>
<dbReference type="Proteomes" id="UP001629244">
    <property type="component" value="Unassembled WGS sequence"/>
</dbReference>
<evidence type="ECO:0000256" key="2">
    <source>
        <dbReference type="ARBA" id="ARBA00022692"/>
    </source>
</evidence>
<feature type="transmembrane region" description="Helical" evidence="5">
    <location>
        <begin position="120"/>
        <end position="143"/>
    </location>
</feature>
<proteinExistence type="predicted"/>
<evidence type="ECO:0000256" key="3">
    <source>
        <dbReference type="ARBA" id="ARBA00022989"/>
    </source>
</evidence>
<dbReference type="Gene3D" id="1.20.120.550">
    <property type="entry name" value="Membrane associated eicosanoid/glutathione metabolism-like domain"/>
    <property type="match status" value="1"/>
</dbReference>
<sequence>MHSAIFGPVIALIGWTLVMWLRMYATRIPAMKRAGIDVARLNGGTGADLRTRIETKAQWPADNYNHLLEQPVLFYAICIVLALMDQGDNLNAIIAWAYVALRIAHSLVQVTTNRVIIRFALFSLATITLMMLTVHAAMAYWGVSFH</sequence>
<protein>
    <submittedName>
        <fullName evidence="6">MAPEG family protein</fullName>
    </submittedName>
</protein>
<comment type="subcellular location">
    <subcellularLocation>
        <location evidence="1">Membrane</location>
    </subcellularLocation>
</comment>
<evidence type="ECO:0000313" key="7">
    <source>
        <dbReference type="Proteomes" id="UP001629244"/>
    </source>
</evidence>
<dbReference type="Pfam" id="PF01124">
    <property type="entry name" value="MAPEG"/>
    <property type="match status" value="1"/>
</dbReference>
<accession>A0ABW8YR11</accession>
<evidence type="ECO:0000313" key="6">
    <source>
        <dbReference type="EMBL" id="MFL9842728.1"/>
    </source>
</evidence>
<organism evidence="6 7">
    <name type="scientific">Sphingomonas plantiphila</name>
    <dbReference type="NCBI Taxonomy" id="3163295"/>
    <lineage>
        <taxon>Bacteria</taxon>
        <taxon>Pseudomonadati</taxon>
        <taxon>Pseudomonadota</taxon>
        <taxon>Alphaproteobacteria</taxon>
        <taxon>Sphingomonadales</taxon>
        <taxon>Sphingomonadaceae</taxon>
        <taxon>Sphingomonas</taxon>
    </lineage>
</organism>
<dbReference type="SUPFAM" id="SSF161084">
    <property type="entry name" value="MAPEG domain-like"/>
    <property type="match status" value="1"/>
</dbReference>
<keyword evidence="7" id="KW-1185">Reference proteome</keyword>
<reference evidence="6 7" key="1">
    <citation type="submission" date="2024-06" db="EMBL/GenBank/DDBJ databases">
        <authorList>
            <person name="Kaempfer P."/>
            <person name="Viver T."/>
        </authorList>
    </citation>
    <scope>NUCLEOTIDE SEQUENCE [LARGE SCALE GENOMIC DNA]</scope>
    <source>
        <strain evidence="6 7">ST-64</strain>
    </source>
</reference>
<feature type="transmembrane region" description="Helical" evidence="5">
    <location>
        <begin position="6"/>
        <end position="25"/>
    </location>
</feature>
<evidence type="ECO:0000256" key="4">
    <source>
        <dbReference type="ARBA" id="ARBA00023136"/>
    </source>
</evidence>
<dbReference type="RefSeq" id="WP_408080643.1">
    <property type="nucleotide sequence ID" value="NZ_JBELQC010000003.1"/>
</dbReference>